<dbReference type="GO" id="GO:0006606">
    <property type="term" value="P:protein import into nucleus"/>
    <property type="evidence" value="ECO:0007669"/>
    <property type="project" value="InterPro"/>
</dbReference>
<dbReference type="GO" id="GO:0005737">
    <property type="term" value="C:cytoplasm"/>
    <property type="evidence" value="ECO:0007669"/>
    <property type="project" value="UniProtKB-SubCell"/>
</dbReference>
<evidence type="ECO:0000256" key="5">
    <source>
        <dbReference type="ARBA" id="ARBA00022737"/>
    </source>
</evidence>
<comment type="caution">
    <text evidence="9">The sequence shown here is derived from an EMBL/GenBank/DDBJ whole genome shotgun (WGS) entry which is preliminary data.</text>
</comment>
<dbReference type="InterPro" id="IPR058584">
    <property type="entry name" value="IMB1_TNPO1-like_TPR"/>
</dbReference>
<organism evidence="9 10">
    <name type="scientific">Patella caerulea</name>
    <name type="common">Rayed Mediterranean limpet</name>
    <dbReference type="NCBI Taxonomy" id="87958"/>
    <lineage>
        <taxon>Eukaryota</taxon>
        <taxon>Metazoa</taxon>
        <taxon>Spiralia</taxon>
        <taxon>Lophotrochozoa</taxon>
        <taxon>Mollusca</taxon>
        <taxon>Gastropoda</taxon>
        <taxon>Patellogastropoda</taxon>
        <taxon>Patelloidea</taxon>
        <taxon>Patellidae</taxon>
        <taxon>Patella</taxon>
    </lineage>
</organism>
<feature type="repeat" description="HEAT" evidence="7">
    <location>
        <begin position="412"/>
        <end position="450"/>
    </location>
</feature>
<dbReference type="InterPro" id="IPR021133">
    <property type="entry name" value="HEAT_type_2"/>
</dbReference>
<dbReference type="PROSITE" id="PS50077">
    <property type="entry name" value="HEAT_REPEAT"/>
    <property type="match status" value="1"/>
</dbReference>
<evidence type="ECO:0000256" key="1">
    <source>
        <dbReference type="ARBA" id="ARBA00004496"/>
    </source>
</evidence>
<evidence type="ECO:0000256" key="3">
    <source>
        <dbReference type="ARBA" id="ARBA00022448"/>
    </source>
</evidence>
<dbReference type="SMART" id="SM00913">
    <property type="entry name" value="IBN_N"/>
    <property type="match status" value="1"/>
</dbReference>
<dbReference type="Pfam" id="PF03810">
    <property type="entry name" value="IBN_N"/>
    <property type="match status" value="1"/>
</dbReference>
<dbReference type="GO" id="GO:0031267">
    <property type="term" value="F:small GTPase binding"/>
    <property type="evidence" value="ECO:0007669"/>
    <property type="project" value="InterPro"/>
</dbReference>
<accession>A0AAN8G3A6</accession>
<evidence type="ECO:0000256" key="4">
    <source>
        <dbReference type="ARBA" id="ARBA00022490"/>
    </source>
</evidence>
<dbReference type="Gene3D" id="1.25.10.10">
    <property type="entry name" value="Leucine-rich Repeat Variant"/>
    <property type="match status" value="1"/>
</dbReference>
<dbReference type="PROSITE" id="PS50166">
    <property type="entry name" value="IMPORTIN_B_NT"/>
    <property type="match status" value="1"/>
</dbReference>
<evidence type="ECO:0000256" key="2">
    <source>
        <dbReference type="ARBA" id="ARBA00010907"/>
    </source>
</evidence>
<keyword evidence="6" id="KW-0653">Protein transport</keyword>
<keyword evidence="3" id="KW-0813">Transport</keyword>
<dbReference type="InterPro" id="IPR011989">
    <property type="entry name" value="ARM-like"/>
</dbReference>
<protein>
    <recommendedName>
        <fullName evidence="8">Importin N-terminal domain-containing protein</fullName>
    </recommendedName>
</protein>
<keyword evidence="4" id="KW-0963">Cytoplasm</keyword>
<dbReference type="Pfam" id="PF13513">
    <property type="entry name" value="HEAT_EZ"/>
    <property type="match status" value="1"/>
</dbReference>
<comment type="similarity">
    <text evidence="2">Belongs to the importin beta family. Importin beta-1 subfamily.</text>
</comment>
<feature type="domain" description="Importin N-terminal" evidence="8">
    <location>
        <begin position="24"/>
        <end position="104"/>
    </location>
</feature>
<dbReference type="Proteomes" id="UP001347796">
    <property type="component" value="Unassembled WGS sequence"/>
</dbReference>
<sequence length="879" mass="96978">MDMSNLSTVLEKTISPDNQELEAAQQFLGQAAQENLPKLLQELSQILKNGGNGAVARTQAGLQLKNFLYSKDAATKTVYQQRWLALPEETRNVVKENILATLGTETVRPSSAAQCVANVACAELPHNLCPNLIAHLTGNITNPDSTEMMREATLETIGYICQDIDPDLLQSQSNVILTAIVHGMKKEESSNHVRLAATTALLNSLEFTRANFDKENERHFIMQVVCEATQSTDTRVRVAALQCLVKIMSLYYIYMEHYMGPALFAITMEAMKCDVDEIALQGFEFWSTVCDEEVDLAIELSEAAEQGKPPENTSRFYAKGALQYLIPILLTALTKQEEFDSDDEWNPCKAAGVCLMLMATCCEDDIVGHVLPFVQENIRNQDWRYRDAAVMSLGSIIEGPDPAKLKPLMEQAMPMLIELMKDQSVVVRDTTAWMFGRVCEILPDAVINEQFLSHLLHALLEGLDGEPRVASNVCWAFSSLAEAAYEAAETNAEEGHPETYCLSTYFESIVGKLLQTTDRPDGNQHNLRNAAYEALMEMVKNSPKDCYVIVQSTTMIVLERLQKVLAMESAVQSSNDRNQFNDLQSLLCATLQSVLRKVTPEDAPQISDPIMAALLQMLSTGGKTGGVQEDAILAVSILIEVMGEGFEKYVEAFKPFLAVGLQNYAEYQVCLASVGVVGDLSRALGLKILPLCDDLMRALLVNLGNESVHRAVKPQILSVFGDIALAIGPNFKSYLEVVLSTLQQASQAQVDKTDYDMIDYLNELREGCLEAYTGIVQGLKGDGEQNNPDITLLLPHVPHMVSFVEHISVDEDKSDSNVSACCGLIGDICAAFGPQVLGMVEKDSIQNLLTIGRRSKTHKTKTLANWATKEIRKMKATSW</sequence>
<evidence type="ECO:0000313" key="9">
    <source>
        <dbReference type="EMBL" id="KAK6166891.1"/>
    </source>
</evidence>
<dbReference type="PANTHER" id="PTHR10527">
    <property type="entry name" value="IMPORTIN BETA"/>
    <property type="match status" value="1"/>
</dbReference>
<gene>
    <name evidence="9" type="ORF">SNE40_023497</name>
</gene>
<dbReference type="SUPFAM" id="SSF48371">
    <property type="entry name" value="ARM repeat"/>
    <property type="match status" value="1"/>
</dbReference>
<reference evidence="9 10" key="1">
    <citation type="submission" date="2024-01" db="EMBL/GenBank/DDBJ databases">
        <title>The genome of the rayed Mediterranean limpet Patella caerulea (Linnaeus, 1758).</title>
        <authorList>
            <person name="Anh-Thu Weber A."/>
            <person name="Halstead-Nussloch G."/>
        </authorList>
    </citation>
    <scope>NUCLEOTIDE SEQUENCE [LARGE SCALE GENOMIC DNA]</scope>
    <source>
        <strain evidence="9">AATW-2023a</strain>
        <tissue evidence="9">Whole specimen</tissue>
    </source>
</reference>
<dbReference type="InterPro" id="IPR001494">
    <property type="entry name" value="Importin-beta_N"/>
</dbReference>
<dbReference type="AlphaFoldDB" id="A0AAN8G3A6"/>
<proteinExistence type="inferred from homology"/>
<evidence type="ECO:0000259" key="8">
    <source>
        <dbReference type="PROSITE" id="PS50166"/>
    </source>
</evidence>
<dbReference type="InterPro" id="IPR040122">
    <property type="entry name" value="Importin_beta"/>
</dbReference>
<dbReference type="Pfam" id="PF25574">
    <property type="entry name" value="TPR_IMB1"/>
    <property type="match status" value="1"/>
</dbReference>
<keyword evidence="5" id="KW-0677">Repeat</keyword>
<keyword evidence="10" id="KW-1185">Reference proteome</keyword>
<dbReference type="InterPro" id="IPR016024">
    <property type="entry name" value="ARM-type_fold"/>
</dbReference>
<evidence type="ECO:0000256" key="6">
    <source>
        <dbReference type="ARBA" id="ARBA00022927"/>
    </source>
</evidence>
<evidence type="ECO:0000313" key="10">
    <source>
        <dbReference type="Proteomes" id="UP001347796"/>
    </source>
</evidence>
<comment type="subcellular location">
    <subcellularLocation>
        <location evidence="1">Cytoplasm</location>
    </subcellularLocation>
</comment>
<dbReference type="FunFam" id="1.25.10.10:FF:000027">
    <property type="entry name" value="Importin subunit beta-1"/>
    <property type="match status" value="1"/>
</dbReference>
<evidence type="ECO:0000256" key="7">
    <source>
        <dbReference type="PROSITE-ProRule" id="PRU00103"/>
    </source>
</evidence>
<dbReference type="EMBL" id="JAZGQO010000021">
    <property type="protein sequence ID" value="KAK6166891.1"/>
    <property type="molecule type" value="Genomic_DNA"/>
</dbReference>
<name>A0AAN8G3A6_PATCE</name>